<evidence type="ECO:0000313" key="16">
    <source>
        <dbReference type="EMBL" id="MDA3734240.1"/>
    </source>
</evidence>
<gene>
    <name evidence="13 16" type="primary">lysS</name>
    <name evidence="16" type="ORF">PBV87_22455</name>
</gene>
<dbReference type="GO" id="GO:0000049">
    <property type="term" value="F:tRNA binding"/>
    <property type="evidence" value="ECO:0007669"/>
    <property type="project" value="TreeGrafter"/>
</dbReference>
<evidence type="ECO:0000256" key="2">
    <source>
        <dbReference type="ARBA" id="ARBA00008226"/>
    </source>
</evidence>
<keyword evidence="7 13" id="KW-0547">Nucleotide-binding</keyword>
<reference evidence="16" key="1">
    <citation type="journal article" date="2023" name="Int. J. Syst. Evol. Microbiol.">
        <title>&lt;i&gt;Holtiella tumoricola&lt;/i&gt; gen. nov. sp. nov., isolated from a human clinical sample.</title>
        <authorList>
            <person name="Allen-Vercoe E."/>
            <person name="Daigneault M.C."/>
            <person name="Vancuren S.J."/>
            <person name="Cochrane K."/>
            <person name="O'Neal L.L."/>
            <person name="Sankaranarayanan K."/>
            <person name="Lawson P.A."/>
        </authorList>
    </citation>
    <scope>NUCLEOTIDE SEQUENCE</scope>
    <source>
        <strain evidence="16">CC70A</strain>
    </source>
</reference>
<dbReference type="PIRSF" id="PIRSF039101">
    <property type="entry name" value="LysRS2"/>
    <property type="match status" value="1"/>
</dbReference>
<dbReference type="Proteomes" id="UP001169242">
    <property type="component" value="Unassembled WGS sequence"/>
</dbReference>
<evidence type="ECO:0000259" key="15">
    <source>
        <dbReference type="PROSITE" id="PS50862"/>
    </source>
</evidence>
<dbReference type="InterPro" id="IPR004365">
    <property type="entry name" value="NA-bd_OB_tRNA"/>
</dbReference>
<dbReference type="FunFam" id="3.30.930.10:FF:000001">
    <property type="entry name" value="Lysine--tRNA ligase"/>
    <property type="match status" value="1"/>
</dbReference>
<dbReference type="InterPro" id="IPR045864">
    <property type="entry name" value="aa-tRNA-synth_II/BPL/LPL"/>
</dbReference>
<evidence type="ECO:0000256" key="7">
    <source>
        <dbReference type="ARBA" id="ARBA00022741"/>
    </source>
</evidence>
<dbReference type="GO" id="GO:0006430">
    <property type="term" value="P:lysyl-tRNA aminoacylation"/>
    <property type="evidence" value="ECO:0007669"/>
    <property type="project" value="UniProtKB-UniRule"/>
</dbReference>
<dbReference type="InterPro" id="IPR006195">
    <property type="entry name" value="aa-tRNA-synth_II"/>
</dbReference>
<evidence type="ECO:0000256" key="12">
    <source>
        <dbReference type="ARBA" id="ARBA00048573"/>
    </source>
</evidence>
<dbReference type="PANTHER" id="PTHR42918">
    <property type="entry name" value="LYSYL-TRNA SYNTHETASE"/>
    <property type="match status" value="1"/>
</dbReference>
<dbReference type="PROSITE" id="PS50862">
    <property type="entry name" value="AA_TRNA_LIGASE_II"/>
    <property type="match status" value="1"/>
</dbReference>
<evidence type="ECO:0000256" key="10">
    <source>
        <dbReference type="ARBA" id="ARBA00022917"/>
    </source>
</evidence>
<feature type="binding site" evidence="13">
    <location>
        <position position="413"/>
    </location>
    <ligand>
        <name>Mg(2+)</name>
        <dbReference type="ChEBI" id="CHEBI:18420"/>
        <label>1</label>
    </ligand>
</feature>
<accession>A0AA42J3K7</accession>
<dbReference type="GO" id="GO:0004824">
    <property type="term" value="F:lysine-tRNA ligase activity"/>
    <property type="evidence" value="ECO:0007669"/>
    <property type="project" value="UniProtKB-UniRule"/>
</dbReference>
<dbReference type="EC" id="6.1.1.6" evidence="13"/>
<comment type="subunit">
    <text evidence="3 13">Homodimer.</text>
</comment>
<keyword evidence="6 13" id="KW-0479">Metal-binding</keyword>
<comment type="caution">
    <text evidence="16">The sequence shown here is derived from an EMBL/GenBank/DDBJ whole genome shotgun (WGS) entry which is preliminary data.</text>
</comment>
<dbReference type="GO" id="GO:0005524">
    <property type="term" value="F:ATP binding"/>
    <property type="evidence" value="ECO:0007669"/>
    <property type="project" value="UniProtKB-UniRule"/>
</dbReference>
<dbReference type="InterPro" id="IPR018149">
    <property type="entry name" value="Lys-tRNA-synth_II_C"/>
</dbReference>
<dbReference type="Gene3D" id="2.40.50.140">
    <property type="entry name" value="Nucleic acid-binding proteins"/>
    <property type="match status" value="1"/>
</dbReference>
<feature type="domain" description="Aminoacyl-transfer RNA synthetases class-II family profile" evidence="15">
    <location>
        <begin position="186"/>
        <end position="501"/>
    </location>
</feature>
<dbReference type="RefSeq" id="WP_271013811.1">
    <property type="nucleotide sequence ID" value="NZ_JAQIFT010000074.1"/>
</dbReference>
<evidence type="ECO:0000256" key="6">
    <source>
        <dbReference type="ARBA" id="ARBA00022723"/>
    </source>
</evidence>
<feature type="binding site" evidence="13">
    <location>
        <position position="420"/>
    </location>
    <ligand>
        <name>Mg(2+)</name>
        <dbReference type="ChEBI" id="CHEBI:18420"/>
        <label>2</label>
    </ligand>
</feature>
<dbReference type="CDD" id="cd00775">
    <property type="entry name" value="LysRS_core"/>
    <property type="match status" value="1"/>
</dbReference>
<dbReference type="Pfam" id="PF01336">
    <property type="entry name" value="tRNA_anti-codon"/>
    <property type="match status" value="1"/>
</dbReference>
<dbReference type="InterPro" id="IPR004364">
    <property type="entry name" value="Aa-tRNA-synt_II"/>
</dbReference>
<dbReference type="NCBIfam" id="NF001756">
    <property type="entry name" value="PRK00484.1"/>
    <property type="match status" value="1"/>
</dbReference>
<organism evidence="16 17">
    <name type="scientific">Holtiella tumoricola</name>
    <dbReference type="NCBI Taxonomy" id="3018743"/>
    <lineage>
        <taxon>Bacteria</taxon>
        <taxon>Bacillati</taxon>
        <taxon>Bacillota</taxon>
        <taxon>Clostridia</taxon>
        <taxon>Lachnospirales</taxon>
        <taxon>Cellulosilyticaceae</taxon>
        <taxon>Holtiella</taxon>
    </lineage>
</organism>
<evidence type="ECO:0000256" key="4">
    <source>
        <dbReference type="ARBA" id="ARBA00022490"/>
    </source>
</evidence>
<comment type="cofactor">
    <cofactor evidence="13 14">
        <name>Mg(2+)</name>
        <dbReference type="ChEBI" id="CHEBI:18420"/>
    </cofactor>
    <text evidence="13 14">Binds 3 Mg(2+) ions per subunit.</text>
</comment>
<dbReference type="HAMAP" id="MF_00252">
    <property type="entry name" value="Lys_tRNA_synth_class2"/>
    <property type="match status" value="1"/>
</dbReference>
<keyword evidence="8 13" id="KW-0067">ATP-binding</keyword>
<dbReference type="GO" id="GO:0140096">
    <property type="term" value="F:catalytic activity, acting on a protein"/>
    <property type="evidence" value="ECO:0007669"/>
    <property type="project" value="UniProtKB-ARBA"/>
</dbReference>
<evidence type="ECO:0000256" key="1">
    <source>
        <dbReference type="ARBA" id="ARBA00004496"/>
    </source>
</evidence>
<dbReference type="AlphaFoldDB" id="A0AA42J3K7"/>
<proteinExistence type="inferred from homology"/>
<evidence type="ECO:0000256" key="9">
    <source>
        <dbReference type="ARBA" id="ARBA00022842"/>
    </source>
</evidence>
<feature type="binding site" evidence="13">
    <location>
        <position position="420"/>
    </location>
    <ligand>
        <name>Mg(2+)</name>
        <dbReference type="ChEBI" id="CHEBI:18420"/>
        <label>1</label>
    </ligand>
</feature>
<dbReference type="GO" id="GO:0005829">
    <property type="term" value="C:cytosol"/>
    <property type="evidence" value="ECO:0007669"/>
    <property type="project" value="TreeGrafter"/>
</dbReference>
<dbReference type="InterPro" id="IPR034762">
    <property type="entry name" value="Lys-tRNA-ligase_II_bac/euk"/>
</dbReference>
<evidence type="ECO:0000256" key="13">
    <source>
        <dbReference type="HAMAP-Rule" id="MF_00252"/>
    </source>
</evidence>
<dbReference type="CDD" id="cd04322">
    <property type="entry name" value="LysRS_N"/>
    <property type="match status" value="1"/>
</dbReference>
<keyword evidence="9 13" id="KW-0460">Magnesium</keyword>
<dbReference type="Gene3D" id="3.30.930.10">
    <property type="entry name" value="Bira Bifunctional Protein, Domain 2"/>
    <property type="match status" value="1"/>
</dbReference>
<dbReference type="GO" id="GO:0016740">
    <property type="term" value="F:transferase activity"/>
    <property type="evidence" value="ECO:0007669"/>
    <property type="project" value="UniProtKB-ARBA"/>
</dbReference>
<protein>
    <recommendedName>
        <fullName evidence="13">Lysine--tRNA ligase</fullName>
        <ecNumber evidence="13">6.1.1.6</ecNumber>
    </recommendedName>
    <alternativeName>
        <fullName evidence="13">Lysyl-tRNA synthetase</fullName>
        <shortName evidence="13">LysRS</shortName>
    </alternativeName>
</protein>
<dbReference type="SUPFAM" id="SSF50249">
    <property type="entry name" value="Nucleic acid-binding proteins"/>
    <property type="match status" value="1"/>
</dbReference>
<evidence type="ECO:0000256" key="3">
    <source>
        <dbReference type="ARBA" id="ARBA00011738"/>
    </source>
</evidence>
<dbReference type="PRINTS" id="PR00982">
    <property type="entry name" value="TRNASYNTHLYS"/>
</dbReference>
<dbReference type="GO" id="GO:0000287">
    <property type="term" value="F:magnesium ion binding"/>
    <property type="evidence" value="ECO:0007669"/>
    <property type="project" value="UniProtKB-UniRule"/>
</dbReference>
<keyword evidence="10 13" id="KW-0648">Protein biosynthesis</keyword>
<comment type="subcellular location">
    <subcellularLocation>
        <location evidence="1 13">Cytoplasm</location>
    </subcellularLocation>
</comment>
<evidence type="ECO:0000256" key="11">
    <source>
        <dbReference type="ARBA" id="ARBA00023146"/>
    </source>
</evidence>
<evidence type="ECO:0000256" key="8">
    <source>
        <dbReference type="ARBA" id="ARBA00022840"/>
    </source>
</evidence>
<keyword evidence="11 13" id="KW-0030">Aminoacyl-tRNA synthetase</keyword>
<dbReference type="Pfam" id="PF00152">
    <property type="entry name" value="tRNA-synt_2"/>
    <property type="match status" value="1"/>
</dbReference>
<dbReference type="SUPFAM" id="SSF55681">
    <property type="entry name" value="Class II aaRS and biotin synthetases"/>
    <property type="match status" value="1"/>
</dbReference>
<sequence length="504" mass="57940">MSEVEQNVVEQNVVEQSINVNELIKVRHDKLKDLQEKGKDPFHITKFDVDAHSQDVINNFDEMEGKDVTIAGRIMAKRDMGKASFIHIQDQQGRIQSYVRKDELGEEDYAEFKKYDIGDLVGITGLVFRTQKGEISVRAHKVTLLAKSLQILPEKYHGLKDTEVRYRQRYLDLIVNPEVKDAFVKRSMIIREIRSFLDQKSFLEVETPVLHSIAGGAAARPFITHHNALDIDMYMRIALELHLKRLIVGGFDRVYEIGRVFRNEGMSVRHNPEFTLLELYQAYADYEDIMNLTEELIRHVSRAVNGTAVVEYNGVTIDLEKPFARLSMVDAVKQYANVDFRAIADVEEARKVAKEHHIAFEAHHGKGDILNLFFEHYVEEHLIQPTFITEHPVEISPLSKRKPTDPEYTERFELFIVGREHANAFSELNDPIDQRGRFMHQEELRAAGDDEATEMDEDFLTALEYGMPPTGGLGIGIDRLVMLLTDSYSIRDVLLFPTMKPINE</sequence>
<keyword evidence="17" id="KW-1185">Reference proteome</keyword>
<name>A0AA42J3K7_9FIRM</name>
<comment type="catalytic activity">
    <reaction evidence="12 13 14">
        <text>tRNA(Lys) + L-lysine + ATP = L-lysyl-tRNA(Lys) + AMP + diphosphate</text>
        <dbReference type="Rhea" id="RHEA:20792"/>
        <dbReference type="Rhea" id="RHEA-COMP:9696"/>
        <dbReference type="Rhea" id="RHEA-COMP:9697"/>
        <dbReference type="ChEBI" id="CHEBI:30616"/>
        <dbReference type="ChEBI" id="CHEBI:32551"/>
        <dbReference type="ChEBI" id="CHEBI:33019"/>
        <dbReference type="ChEBI" id="CHEBI:78442"/>
        <dbReference type="ChEBI" id="CHEBI:78529"/>
        <dbReference type="ChEBI" id="CHEBI:456215"/>
        <dbReference type="EC" id="6.1.1.6"/>
    </reaction>
</comment>
<dbReference type="InterPro" id="IPR044136">
    <property type="entry name" value="Lys-tRNA-ligase_II_N"/>
</dbReference>
<evidence type="ECO:0000256" key="14">
    <source>
        <dbReference type="RuleBase" id="RU000336"/>
    </source>
</evidence>
<evidence type="ECO:0000313" key="17">
    <source>
        <dbReference type="Proteomes" id="UP001169242"/>
    </source>
</evidence>
<dbReference type="EMBL" id="JAQIFT010000074">
    <property type="protein sequence ID" value="MDA3734240.1"/>
    <property type="molecule type" value="Genomic_DNA"/>
</dbReference>
<evidence type="ECO:0000256" key="5">
    <source>
        <dbReference type="ARBA" id="ARBA00022598"/>
    </source>
</evidence>
<comment type="similarity">
    <text evidence="2 13">Belongs to the class-II aminoacyl-tRNA synthetase family.</text>
</comment>
<dbReference type="InterPro" id="IPR012340">
    <property type="entry name" value="NA-bd_OB-fold"/>
</dbReference>
<dbReference type="InterPro" id="IPR002313">
    <property type="entry name" value="Lys-tRNA-ligase_II"/>
</dbReference>
<dbReference type="FunFam" id="2.40.50.140:FF:000024">
    <property type="entry name" value="Lysine--tRNA ligase"/>
    <property type="match status" value="1"/>
</dbReference>
<keyword evidence="5 13" id="KW-0436">Ligase</keyword>
<dbReference type="NCBIfam" id="TIGR00499">
    <property type="entry name" value="lysS_bact"/>
    <property type="match status" value="1"/>
</dbReference>
<keyword evidence="4 13" id="KW-0963">Cytoplasm</keyword>
<dbReference type="PANTHER" id="PTHR42918:SF15">
    <property type="entry name" value="LYSINE--TRNA LIGASE, CHLOROPLASTIC_MITOCHONDRIAL"/>
    <property type="match status" value="1"/>
</dbReference>